<keyword evidence="1" id="KW-0812">Transmembrane</keyword>
<name>A0ABN8XMU5_RANTA</name>
<evidence type="ECO:0000256" key="1">
    <source>
        <dbReference type="SAM" id="Phobius"/>
    </source>
</evidence>
<sequence>MRKYAESFVATYMYVSRHRETGTSVELFFIQTVYAGAKDRATRSGVYTSTHSTAARTAVNYSTTHKKRYLRIRLVACDPLFRRDPRRAFLARVPRAARWLRLCRRARNVSETLAGAPLSLAACVLRNSRANDGYFWPLACTRSCRGLRSCASCHCIRSCCCCCAAAAVLLLFQLVLPLPRLLLLPLMFVLAGAGPRVVVAVAAAAVAGDAASELANADTAAAASVAVTLSLFPALVLHSVDRSHAAGRALLLGKDAALCVLHRILLKVVSPSRAAGAKTIRKVGAQVIVVPPDGASQRRLPRTGAAEFLHVEGITPVGHFLIQDIVRLHAPGCEHERQSTAQKRFRGLKLFYLLVLEYRHMCLACGTRLAARTSGVRIIYFKHSWYHGYQDQPPPSESPAAAGGVEPVSVHADVDSFAHAEALWRLYENALTGVLRMVCGVRASESSHSDTFPTSLRLETPSKRRHWDGMRRSHVLAHALGHLFRVPARGKGRAAGMRVFRVFPV</sequence>
<comment type="caution">
    <text evidence="2">The sequence shown here is derived from an EMBL/GenBank/DDBJ whole genome shotgun (WGS) entry which is preliminary data.</text>
</comment>
<dbReference type="Proteomes" id="UP001176941">
    <property type="component" value="Unassembled WGS sequence"/>
</dbReference>
<feature type="transmembrane region" description="Helical" evidence="1">
    <location>
        <begin position="219"/>
        <end position="240"/>
    </location>
</feature>
<feature type="transmembrane region" description="Helical" evidence="1">
    <location>
        <begin position="182"/>
        <end position="207"/>
    </location>
</feature>
<evidence type="ECO:0008006" key="4">
    <source>
        <dbReference type="Google" id="ProtNLM"/>
    </source>
</evidence>
<evidence type="ECO:0000313" key="2">
    <source>
        <dbReference type="EMBL" id="CAI9149508.1"/>
    </source>
</evidence>
<reference evidence="2" key="1">
    <citation type="submission" date="2023-04" db="EMBL/GenBank/DDBJ databases">
        <authorList>
            <consortium name="ELIXIR-Norway"/>
        </authorList>
    </citation>
    <scope>NUCLEOTIDE SEQUENCE [LARGE SCALE GENOMIC DNA]</scope>
</reference>
<dbReference type="EMBL" id="CATKSN020000347">
    <property type="protein sequence ID" value="CAI9149508.1"/>
    <property type="molecule type" value="Genomic_DNA"/>
</dbReference>
<evidence type="ECO:0000313" key="3">
    <source>
        <dbReference type="Proteomes" id="UP001176941"/>
    </source>
</evidence>
<organism evidence="2 3">
    <name type="scientific">Rangifer tarandus platyrhynchus</name>
    <name type="common">Svalbard reindeer</name>
    <dbReference type="NCBI Taxonomy" id="3082113"/>
    <lineage>
        <taxon>Eukaryota</taxon>
        <taxon>Metazoa</taxon>
        <taxon>Chordata</taxon>
        <taxon>Craniata</taxon>
        <taxon>Vertebrata</taxon>
        <taxon>Euteleostomi</taxon>
        <taxon>Mammalia</taxon>
        <taxon>Eutheria</taxon>
        <taxon>Laurasiatheria</taxon>
        <taxon>Artiodactyla</taxon>
        <taxon>Ruminantia</taxon>
        <taxon>Pecora</taxon>
        <taxon>Cervidae</taxon>
        <taxon>Odocoileinae</taxon>
        <taxon>Rangifer</taxon>
    </lineage>
</organism>
<feature type="transmembrane region" description="Helical" evidence="1">
    <location>
        <begin position="155"/>
        <end position="176"/>
    </location>
</feature>
<protein>
    <recommendedName>
        <fullName evidence="4">C2H2-type domain-containing protein</fullName>
    </recommendedName>
</protein>
<accession>A0ABN8XMU5</accession>
<proteinExistence type="predicted"/>
<gene>
    <name evidence="2" type="ORF">MRATA1EN1_LOCUS31126</name>
</gene>
<keyword evidence="3" id="KW-1185">Reference proteome</keyword>
<keyword evidence="1" id="KW-0472">Membrane</keyword>
<keyword evidence="1" id="KW-1133">Transmembrane helix</keyword>